<keyword evidence="2" id="KW-1185">Reference proteome</keyword>
<evidence type="ECO:0000313" key="2">
    <source>
        <dbReference type="Proteomes" id="UP001321473"/>
    </source>
</evidence>
<dbReference type="Proteomes" id="UP001321473">
    <property type="component" value="Unassembled WGS sequence"/>
</dbReference>
<proteinExistence type="predicted"/>
<name>A0AAQ4ET44_AMBAM</name>
<comment type="caution">
    <text evidence="1">The sequence shown here is derived from an EMBL/GenBank/DDBJ whole genome shotgun (WGS) entry which is preliminary data.</text>
</comment>
<protein>
    <submittedName>
        <fullName evidence="1">Uncharacterized protein</fullName>
    </submittedName>
</protein>
<accession>A0AAQ4ET44</accession>
<reference evidence="1 2" key="1">
    <citation type="journal article" date="2023" name="Arcadia Sci">
        <title>De novo assembly of a long-read Amblyomma americanum tick genome.</title>
        <authorList>
            <person name="Chou S."/>
            <person name="Poskanzer K.E."/>
            <person name="Rollins M."/>
            <person name="Thuy-Boun P.S."/>
        </authorList>
    </citation>
    <scope>NUCLEOTIDE SEQUENCE [LARGE SCALE GENOMIC DNA]</scope>
    <source>
        <strain evidence="1">F_SG_1</strain>
        <tissue evidence="1">Salivary glands</tissue>
    </source>
</reference>
<dbReference type="EMBL" id="JARKHS020011375">
    <property type="protein sequence ID" value="KAK8777880.1"/>
    <property type="molecule type" value="Genomic_DNA"/>
</dbReference>
<organism evidence="1 2">
    <name type="scientific">Amblyomma americanum</name>
    <name type="common">Lone star tick</name>
    <dbReference type="NCBI Taxonomy" id="6943"/>
    <lineage>
        <taxon>Eukaryota</taxon>
        <taxon>Metazoa</taxon>
        <taxon>Ecdysozoa</taxon>
        <taxon>Arthropoda</taxon>
        <taxon>Chelicerata</taxon>
        <taxon>Arachnida</taxon>
        <taxon>Acari</taxon>
        <taxon>Parasitiformes</taxon>
        <taxon>Ixodida</taxon>
        <taxon>Ixodoidea</taxon>
        <taxon>Ixodidae</taxon>
        <taxon>Amblyomminae</taxon>
        <taxon>Amblyomma</taxon>
    </lineage>
</organism>
<gene>
    <name evidence="1" type="ORF">V5799_020776</name>
</gene>
<dbReference type="AlphaFoldDB" id="A0AAQ4ET44"/>
<sequence length="82" mass="8438">MLLPYIAFFAHAQDMSIKDPGATGQTLVVPRSCSQKLTGTAAGVLEKLEKFSRATSAMKAKLAGSGNLCPGLEVPAPLCCAG</sequence>
<evidence type="ECO:0000313" key="1">
    <source>
        <dbReference type="EMBL" id="KAK8777880.1"/>
    </source>
</evidence>